<dbReference type="EMBL" id="BMFY01000004">
    <property type="protein sequence ID" value="GGA11118.1"/>
    <property type="molecule type" value="Genomic_DNA"/>
</dbReference>
<evidence type="ECO:0000313" key="2">
    <source>
        <dbReference type="EMBL" id="GGA11118.1"/>
    </source>
</evidence>
<keyword evidence="3" id="KW-1185">Reference proteome</keyword>
<dbReference type="Proteomes" id="UP000616114">
    <property type="component" value="Unassembled WGS sequence"/>
</dbReference>
<gene>
    <name evidence="2" type="ORF">GCM10011333_12450</name>
</gene>
<sequence length="305" mass="33501">MSTTWREKLLANLAEEGPNPDFETDAAATADEFDSAARRFNLEALRELDPMSSYAEELRIHLASETYPLRAALPASLSTLLPPVQSVVANLAEKTLELELSEVSAGSTVLHFRARETESEGTGEVDEQTPLPTPVDETPLATAARALLELVNRLENHADAHALSVWKDAVLELGKFTDELQKVDAYADFAWFGRSGEVRRMHLTQSGVEYLDALRQTKDSTTSQRISGRITELKESGHAKVKTGTQRNAPAYDVRFPPGKITQMGLTIGESVHWLVNAKLRKNGLGEVMEGEYTYVGPAPDEPAN</sequence>
<reference evidence="2" key="1">
    <citation type="journal article" date="2014" name="Int. J. Syst. Evol. Microbiol.">
        <title>Complete genome sequence of Corynebacterium casei LMG S-19264T (=DSM 44701T), isolated from a smear-ripened cheese.</title>
        <authorList>
            <consortium name="US DOE Joint Genome Institute (JGI-PGF)"/>
            <person name="Walter F."/>
            <person name="Albersmeier A."/>
            <person name="Kalinowski J."/>
            <person name="Ruckert C."/>
        </authorList>
    </citation>
    <scope>NUCLEOTIDE SEQUENCE</scope>
    <source>
        <strain evidence="2">CGMCC 1.12785</strain>
    </source>
</reference>
<name>A0A8J2XKM1_9MICO</name>
<comment type="caution">
    <text evidence="2">The sequence shown here is derived from an EMBL/GenBank/DDBJ whole genome shotgun (WGS) entry which is preliminary data.</text>
</comment>
<reference evidence="2" key="2">
    <citation type="submission" date="2020-09" db="EMBL/GenBank/DDBJ databases">
        <authorList>
            <person name="Sun Q."/>
            <person name="Zhou Y."/>
        </authorList>
    </citation>
    <scope>NUCLEOTIDE SEQUENCE</scope>
    <source>
        <strain evidence="2">CGMCC 1.12785</strain>
    </source>
</reference>
<evidence type="ECO:0000256" key="1">
    <source>
        <dbReference type="SAM" id="MobiDB-lite"/>
    </source>
</evidence>
<feature type="region of interest" description="Disordered" evidence="1">
    <location>
        <begin position="114"/>
        <end position="136"/>
    </location>
</feature>
<protein>
    <submittedName>
        <fullName evidence="2">Uncharacterized protein</fullName>
    </submittedName>
</protein>
<proteinExistence type="predicted"/>
<dbReference type="AlphaFoldDB" id="A0A8J2XKM1"/>
<accession>A0A8J2XKM1</accession>
<dbReference type="RefSeq" id="WP_188550059.1">
    <property type="nucleotide sequence ID" value="NZ_BMFY01000004.1"/>
</dbReference>
<organism evidence="2 3">
    <name type="scientific">Sediminivirga luteola</name>
    <dbReference type="NCBI Taxonomy" id="1774748"/>
    <lineage>
        <taxon>Bacteria</taxon>
        <taxon>Bacillati</taxon>
        <taxon>Actinomycetota</taxon>
        <taxon>Actinomycetes</taxon>
        <taxon>Micrococcales</taxon>
        <taxon>Brevibacteriaceae</taxon>
        <taxon>Sediminivirga</taxon>
    </lineage>
</organism>
<evidence type="ECO:0000313" key="3">
    <source>
        <dbReference type="Proteomes" id="UP000616114"/>
    </source>
</evidence>